<evidence type="ECO:0000256" key="14">
    <source>
        <dbReference type="PIRSR" id="PIRSR601621-3"/>
    </source>
</evidence>
<feature type="binding site" evidence="13">
    <location>
        <position position="240"/>
    </location>
    <ligand>
        <name>Ca(2+)</name>
        <dbReference type="ChEBI" id="CHEBI:29108"/>
        <label>2</label>
    </ligand>
</feature>
<evidence type="ECO:0000256" key="2">
    <source>
        <dbReference type="ARBA" id="ARBA00022525"/>
    </source>
</evidence>
<dbReference type="PANTHER" id="PTHR31356:SF66">
    <property type="entry name" value="CATALASE-PEROXIDASE"/>
    <property type="match status" value="1"/>
</dbReference>
<evidence type="ECO:0000313" key="20">
    <source>
        <dbReference type="Proteomes" id="UP001219525"/>
    </source>
</evidence>
<evidence type="ECO:0000256" key="4">
    <source>
        <dbReference type="ARBA" id="ARBA00022617"/>
    </source>
</evidence>
<dbReference type="GO" id="GO:0004601">
    <property type="term" value="F:peroxidase activity"/>
    <property type="evidence" value="ECO:0007669"/>
    <property type="project" value="UniProtKB-KW"/>
</dbReference>
<feature type="binding site" evidence="13">
    <location>
        <position position="238"/>
    </location>
    <ligand>
        <name>Ca(2+)</name>
        <dbReference type="ChEBI" id="CHEBI:29108"/>
        <label>2</label>
    </ligand>
</feature>
<dbReference type="InterPro" id="IPR024589">
    <property type="entry name" value="Ligninase_C"/>
</dbReference>
<evidence type="ECO:0000256" key="12">
    <source>
        <dbReference type="PIRSR" id="PIRSR601621-1"/>
    </source>
</evidence>
<dbReference type="GO" id="GO:0034599">
    <property type="term" value="P:cellular response to oxidative stress"/>
    <property type="evidence" value="ECO:0007669"/>
    <property type="project" value="InterPro"/>
</dbReference>
<evidence type="ECO:0000256" key="6">
    <source>
        <dbReference type="ARBA" id="ARBA00022729"/>
    </source>
</evidence>
<evidence type="ECO:0000256" key="11">
    <source>
        <dbReference type="ARBA" id="ARBA00023324"/>
    </source>
</evidence>
<keyword evidence="5 13" id="KW-0479">Metal-binding</keyword>
<dbReference type="InterPro" id="IPR010255">
    <property type="entry name" value="Haem_peroxidase_sf"/>
</dbReference>
<evidence type="ECO:0000256" key="16">
    <source>
        <dbReference type="RuleBase" id="RU363051"/>
    </source>
</evidence>
<dbReference type="GO" id="GO:0042744">
    <property type="term" value="P:hydrogen peroxide catabolic process"/>
    <property type="evidence" value="ECO:0007669"/>
    <property type="project" value="UniProtKB-KW"/>
</dbReference>
<feature type="signal peptide" evidence="16">
    <location>
        <begin position="1"/>
        <end position="22"/>
    </location>
</feature>
<comment type="similarity">
    <text evidence="1 16">Belongs to the peroxidase family. Ligninase subfamily.</text>
</comment>
<dbReference type="Gene3D" id="1.10.520.10">
    <property type="match status" value="1"/>
</dbReference>
<keyword evidence="3 16" id="KW-0575">Peroxidase</keyword>
<keyword evidence="20" id="KW-1185">Reference proteome</keyword>
<keyword evidence="2" id="KW-0964">Secreted</keyword>
<feature type="disulfide bond" evidence="15">
    <location>
        <begin position="81"/>
        <end position="165"/>
    </location>
</feature>
<feature type="binding site" evidence="13">
    <location>
        <position position="114"/>
    </location>
    <ligand>
        <name>Ca(2+)</name>
        <dbReference type="ChEBI" id="CHEBI:29108"/>
        <label>1</label>
    </ligand>
</feature>
<dbReference type="GO" id="GO:0000302">
    <property type="term" value="P:response to reactive oxygen species"/>
    <property type="evidence" value="ECO:0007669"/>
    <property type="project" value="TreeGrafter"/>
</dbReference>
<accession>A0AAD6YKM0</accession>
<evidence type="ECO:0000256" key="9">
    <source>
        <dbReference type="ARBA" id="ARBA00023004"/>
    </source>
</evidence>
<feature type="domain" description="Plant heme peroxidase family profile" evidence="18">
    <location>
        <begin position="85"/>
        <end position="318"/>
    </location>
</feature>
<keyword evidence="4 13" id="KW-0349">Heme</keyword>
<keyword evidence="15" id="KW-1015">Disulfide bond</keyword>
<dbReference type="InterPro" id="IPR002016">
    <property type="entry name" value="Haem_peroxidase"/>
</dbReference>
<dbReference type="PRINTS" id="PR00458">
    <property type="entry name" value="PEROXIDASE"/>
</dbReference>
<dbReference type="InterPro" id="IPR001621">
    <property type="entry name" value="Ligninase"/>
</dbReference>
<evidence type="ECO:0000256" key="17">
    <source>
        <dbReference type="SAM" id="MobiDB-lite"/>
    </source>
</evidence>
<feature type="binding site" evidence="13">
    <location>
        <position position="95"/>
    </location>
    <ligand>
        <name>Ca(2+)</name>
        <dbReference type="ChEBI" id="CHEBI:29108"/>
        <label>1</label>
    </ligand>
</feature>
<evidence type="ECO:0000259" key="18">
    <source>
        <dbReference type="PROSITE" id="PS50873"/>
    </source>
</evidence>
<keyword evidence="10" id="KW-0325">Glycoprotein</keyword>
<keyword evidence="11" id="KW-0376">Hydrogen peroxide</keyword>
<evidence type="ECO:0000256" key="3">
    <source>
        <dbReference type="ARBA" id="ARBA00022559"/>
    </source>
</evidence>
<dbReference type="Pfam" id="PF11895">
    <property type="entry name" value="Peroxidase_ext"/>
    <property type="match status" value="1"/>
</dbReference>
<feature type="chain" id="PRO_5041776919" description="Peroxidase" evidence="16">
    <location>
        <begin position="23"/>
        <end position="362"/>
    </location>
</feature>
<feature type="binding site" evidence="13">
    <location>
        <position position="221"/>
    </location>
    <ligand>
        <name>Ca(2+)</name>
        <dbReference type="ChEBI" id="CHEBI:29108"/>
        <label>2</label>
    </ligand>
</feature>
<comment type="cofactor">
    <cofactor evidence="13 16">
        <name>Ca(2+)</name>
        <dbReference type="ChEBI" id="CHEBI:29108"/>
    </cofactor>
    <text evidence="13 16">Binds 2 calcium ions per subunit.</text>
</comment>
<evidence type="ECO:0000256" key="13">
    <source>
        <dbReference type="PIRSR" id="PIRSR601621-2"/>
    </source>
</evidence>
<keyword evidence="6 16" id="KW-0732">Signal</keyword>
<dbReference type="AlphaFoldDB" id="A0AAD6YKM0"/>
<feature type="region of interest" description="Disordered" evidence="17">
    <location>
        <begin position="28"/>
        <end position="52"/>
    </location>
</feature>
<evidence type="ECO:0000256" key="7">
    <source>
        <dbReference type="ARBA" id="ARBA00022837"/>
    </source>
</evidence>
<keyword evidence="8 16" id="KW-0560">Oxidoreductase</keyword>
<dbReference type="Proteomes" id="UP001219525">
    <property type="component" value="Unassembled WGS sequence"/>
</dbReference>
<dbReference type="EC" id="1.11.1.-" evidence="16"/>
<dbReference type="SUPFAM" id="SSF48113">
    <property type="entry name" value="Heme-dependent peroxidases"/>
    <property type="match status" value="1"/>
</dbReference>
<comment type="cofactor">
    <cofactor evidence="13">
        <name>heme b</name>
        <dbReference type="ChEBI" id="CHEBI:60344"/>
    </cofactor>
    <text evidence="13">Binds 1 heme b (iron(II)-protoporphyrin IX) group per subunit.</text>
</comment>
<feature type="binding site" evidence="13">
    <location>
        <position position="116"/>
    </location>
    <ligand>
        <name>Ca(2+)</name>
        <dbReference type="ChEBI" id="CHEBI:29108"/>
        <label>1</label>
    </ligand>
</feature>
<keyword evidence="9 13" id="KW-0408">Iron</keyword>
<dbReference type="InterPro" id="IPR044831">
    <property type="entry name" value="Ccp1-like"/>
</dbReference>
<proteinExistence type="inferred from homology"/>
<evidence type="ECO:0000313" key="19">
    <source>
        <dbReference type="EMBL" id="KAJ7221263.1"/>
    </source>
</evidence>
<dbReference type="GO" id="GO:0020037">
    <property type="term" value="F:heme binding"/>
    <property type="evidence" value="ECO:0007669"/>
    <property type="project" value="UniProtKB-UniRule"/>
</dbReference>
<keyword evidence="7 13" id="KW-0106">Calcium</keyword>
<feature type="binding site" evidence="13">
    <location>
        <position position="245"/>
    </location>
    <ligand>
        <name>Ca(2+)</name>
        <dbReference type="ChEBI" id="CHEBI:29108"/>
        <label>2</label>
    </ligand>
</feature>
<evidence type="ECO:0000256" key="8">
    <source>
        <dbReference type="ARBA" id="ARBA00023002"/>
    </source>
</evidence>
<dbReference type="InterPro" id="IPR019794">
    <property type="entry name" value="Peroxidases_AS"/>
</dbReference>
<dbReference type="EMBL" id="JARJCW010000008">
    <property type="protein sequence ID" value="KAJ7221263.1"/>
    <property type="molecule type" value="Genomic_DNA"/>
</dbReference>
<dbReference type="PROSITE" id="PS00436">
    <property type="entry name" value="PEROXIDASE_2"/>
    <property type="match status" value="1"/>
</dbReference>
<feature type="disulfide bond" evidence="15">
    <location>
        <begin position="62"/>
        <end position="314"/>
    </location>
</feature>
<dbReference type="Pfam" id="PF00141">
    <property type="entry name" value="peroxidase"/>
    <property type="match status" value="1"/>
</dbReference>
<dbReference type="PRINTS" id="PR00462">
    <property type="entry name" value="LIGNINASE"/>
</dbReference>
<feature type="binding site" description="axial binding residue" evidence="13">
    <location>
        <position position="220"/>
    </location>
    <ligand>
        <name>heme b</name>
        <dbReference type="ChEBI" id="CHEBI:60344"/>
    </ligand>
    <ligandPart>
        <name>Fe</name>
        <dbReference type="ChEBI" id="CHEBI:18248"/>
    </ligandPart>
</feature>
<dbReference type="PANTHER" id="PTHR31356">
    <property type="entry name" value="THYLAKOID LUMENAL 29 KDA PROTEIN, CHLOROPLASTIC-RELATED"/>
    <property type="match status" value="1"/>
</dbReference>
<dbReference type="GO" id="GO:0046872">
    <property type="term" value="F:metal ion binding"/>
    <property type="evidence" value="ECO:0007669"/>
    <property type="project" value="UniProtKB-UniRule"/>
</dbReference>
<evidence type="ECO:0000256" key="10">
    <source>
        <dbReference type="ARBA" id="ARBA00023180"/>
    </source>
</evidence>
<name>A0AAD6YKM0_9AGAR</name>
<dbReference type="Gene3D" id="1.10.420.10">
    <property type="entry name" value="Peroxidase, domain 2"/>
    <property type="match status" value="1"/>
</dbReference>
<sequence>MRSFSTPILTLLLISLLGLAHGHPGAIKRKGGSGGGGGGGDDNSGNSSNGIPTVANAKNPLCKPWYAVRDAIMGGIFQGRCGDSARASIRLAFHDAGTFSLALQTAGQPNGAADGSMLVDPNEVLRAENNGLQNIVSLLKPLPGQFNVSAGDVLHLAGVLGVLACPGGPVVNAYIGRTAPKNTAPDGLLPDPNSPVPVLTARFADMGFSIRELMALIGAHTTGKQRFVDPQEANDSFDSTVDIWDVRFYSETQSGSTAPGTFKLNSDLNFSHNATTQQDFSRFVGNQNNWAQEYAAAHQKMSLLGLNQNTLTDCSEILPESIDLSTLTVSTSGKGKPPTDPTIDPAKLEAAIEKFRSIWLSN</sequence>
<organism evidence="19 20">
    <name type="scientific">Mycena pura</name>
    <dbReference type="NCBI Taxonomy" id="153505"/>
    <lineage>
        <taxon>Eukaryota</taxon>
        <taxon>Fungi</taxon>
        <taxon>Dikarya</taxon>
        <taxon>Basidiomycota</taxon>
        <taxon>Agaricomycotina</taxon>
        <taxon>Agaricomycetes</taxon>
        <taxon>Agaricomycetidae</taxon>
        <taxon>Agaricales</taxon>
        <taxon>Marasmiineae</taxon>
        <taxon>Mycenaceae</taxon>
        <taxon>Mycena</taxon>
    </lineage>
</organism>
<feature type="compositionally biased region" description="Gly residues" evidence="17">
    <location>
        <begin position="32"/>
        <end position="42"/>
    </location>
</feature>
<comment type="caution">
    <text evidence="19">The sequence shown here is derived from an EMBL/GenBank/DDBJ whole genome shotgun (WGS) entry which is preliminary data.</text>
</comment>
<dbReference type="PROSITE" id="PS50873">
    <property type="entry name" value="PEROXIDASE_4"/>
    <property type="match status" value="1"/>
</dbReference>
<protein>
    <recommendedName>
        <fullName evidence="16">Peroxidase</fullName>
        <ecNumber evidence="16">1.11.1.-</ecNumber>
    </recommendedName>
</protein>
<evidence type="ECO:0000256" key="1">
    <source>
        <dbReference type="ARBA" id="ARBA00006089"/>
    </source>
</evidence>
<feature type="active site" description="Proton acceptor" evidence="12">
    <location>
        <position position="94"/>
    </location>
</feature>
<evidence type="ECO:0000256" key="5">
    <source>
        <dbReference type="ARBA" id="ARBA00022723"/>
    </source>
</evidence>
<reference evidence="19" key="1">
    <citation type="submission" date="2023-03" db="EMBL/GenBank/DDBJ databases">
        <title>Massive genome expansion in bonnet fungi (Mycena s.s.) driven by repeated elements and novel gene families across ecological guilds.</title>
        <authorList>
            <consortium name="Lawrence Berkeley National Laboratory"/>
            <person name="Harder C.B."/>
            <person name="Miyauchi S."/>
            <person name="Viragh M."/>
            <person name="Kuo A."/>
            <person name="Thoen E."/>
            <person name="Andreopoulos B."/>
            <person name="Lu D."/>
            <person name="Skrede I."/>
            <person name="Drula E."/>
            <person name="Henrissat B."/>
            <person name="Morin E."/>
            <person name="Kohler A."/>
            <person name="Barry K."/>
            <person name="LaButti K."/>
            <person name="Morin E."/>
            <person name="Salamov A."/>
            <person name="Lipzen A."/>
            <person name="Mereny Z."/>
            <person name="Hegedus B."/>
            <person name="Baldrian P."/>
            <person name="Stursova M."/>
            <person name="Weitz H."/>
            <person name="Taylor A."/>
            <person name="Grigoriev I.V."/>
            <person name="Nagy L.G."/>
            <person name="Martin F."/>
            <person name="Kauserud H."/>
        </authorList>
    </citation>
    <scope>NUCLEOTIDE SEQUENCE</scope>
    <source>
        <strain evidence="19">9144</strain>
    </source>
</reference>
<gene>
    <name evidence="19" type="ORF">GGX14DRAFT_540487</name>
</gene>
<evidence type="ECO:0000256" key="15">
    <source>
        <dbReference type="PIRSR" id="PIRSR601621-4"/>
    </source>
</evidence>
<feature type="site" description="Transition state stabilizer" evidence="14">
    <location>
        <position position="90"/>
    </location>
</feature>